<evidence type="ECO:0000313" key="1">
    <source>
        <dbReference type="EMBL" id="ETW60064.1"/>
    </source>
</evidence>
<dbReference type="AlphaFoldDB" id="A0A024X3H8"/>
<gene>
    <name evidence="1" type="ORF">PFMC_04053</name>
</gene>
<dbReference type="EMBL" id="KI927535">
    <property type="protein sequence ID" value="ETW60064.1"/>
    <property type="molecule type" value="Genomic_DNA"/>
</dbReference>
<organism evidence="1 2">
    <name type="scientific">Plasmodium falciparum (isolate Camp / Malaysia)</name>
    <dbReference type="NCBI Taxonomy" id="5835"/>
    <lineage>
        <taxon>Eukaryota</taxon>
        <taxon>Sar</taxon>
        <taxon>Alveolata</taxon>
        <taxon>Apicomplexa</taxon>
        <taxon>Aconoidasida</taxon>
        <taxon>Haemosporida</taxon>
        <taxon>Plasmodiidae</taxon>
        <taxon>Plasmodium</taxon>
        <taxon>Plasmodium (Laverania)</taxon>
    </lineage>
</organism>
<dbReference type="Proteomes" id="UP000030694">
    <property type="component" value="Unassembled WGS sequence"/>
</dbReference>
<accession>A0A024X3H8</accession>
<sequence>MSSLYVEQKVEPEKIKEEKINVNVNKILYKAHKNIKKEKIKNPSKRIDYLCVDKNDLPKNLPNTKNIKNRKLKNQLNKDVKLAILSSKKLLANTKFMPLKEGYIKYNSVNEPKIQKK</sequence>
<proteinExistence type="predicted"/>
<reference evidence="1 2" key="2">
    <citation type="submission" date="2013-02" db="EMBL/GenBank/DDBJ databases">
        <title>The Genome Sequence of Plasmodium falciparum CAMP/Malaysia.</title>
        <authorList>
            <consortium name="The Broad Institute Genome Sequencing Platform"/>
            <consortium name="The Broad Institute Genome Sequencing Center for Infectious Disease"/>
            <person name="Neafsey D."/>
            <person name="Cheeseman I."/>
            <person name="Volkman S."/>
            <person name="Adams J."/>
            <person name="Walker B."/>
            <person name="Young S.K."/>
            <person name="Zeng Q."/>
            <person name="Gargeya S."/>
            <person name="Fitzgerald M."/>
            <person name="Haas B."/>
            <person name="Abouelleil A."/>
            <person name="Alvarado L."/>
            <person name="Arachchi H.M."/>
            <person name="Berlin A.M."/>
            <person name="Chapman S.B."/>
            <person name="Dewar J."/>
            <person name="Goldberg J."/>
            <person name="Griggs A."/>
            <person name="Gujja S."/>
            <person name="Hansen M."/>
            <person name="Howarth C."/>
            <person name="Imamovic A."/>
            <person name="Larimer J."/>
            <person name="McCowan C."/>
            <person name="Murphy C."/>
            <person name="Neiman D."/>
            <person name="Pearson M."/>
            <person name="Priest M."/>
            <person name="Roberts A."/>
            <person name="Saif S."/>
            <person name="Shea T."/>
            <person name="Sisk P."/>
            <person name="Sykes S."/>
            <person name="Wortman J."/>
            <person name="Nusbaum C."/>
            <person name="Birren B."/>
        </authorList>
    </citation>
    <scope>NUCLEOTIDE SEQUENCE [LARGE SCALE GENOMIC DNA]</scope>
    <source>
        <strain evidence="1 2">CAMP/Malaysia</strain>
    </source>
</reference>
<reference evidence="1 2" key="1">
    <citation type="submission" date="2013-02" db="EMBL/GenBank/DDBJ databases">
        <title>The Genome Annotation of Plasmodium falciparum CAMP/Malaysia.</title>
        <authorList>
            <consortium name="The Broad Institute Genome Sequencing Platform"/>
            <consortium name="The Broad Institute Genome Sequencing Center for Infectious Disease"/>
            <person name="Neafsey D."/>
            <person name="Hoffman S."/>
            <person name="Volkman S."/>
            <person name="Rosenthal P."/>
            <person name="Walker B."/>
            <person name="Young S.K."/>
            <person name="Zeng Q."/>
            <person name="Gargeya S."/>
            <person name="Fitzgerald M."/>
            <person name="Haas B."/>
            <person name="Abouelleil A."/>
            <person name="Allen A.W."/>
            <person name="Alvarado L."/>
            <person name="Arachchi H.M."/>
            <person name="Berlin A.M."/>
            <person name="Chapman S.B."/>
            <person name="Gainer-Dewar J."/>
            <person name="Goldberg J."/>
            <person name="Griggs A."/>
            <person name="Gujja S."/>
            <person name="Hansen M."/>
            <person name="Howarth C."/>
            <person name="Imamovic A."/>
            <person name="Ireland A."/>
            <person name="Larimer J."/>
            <person name="McCowan C."/>
            <person name="Murphy C."/>
            <person name="Pearson M."/>
            <person name="Poon T.W."/>
            <person name="Priest M."/>
            <person name="Roberts A."/>
            <person name="Saif S."/>
            <person name="Shea T."/>
            <person name="Sisk P."/>
            <person name="Sykes S."/>
            <person name="Wortman J."/>
            <person name="Nusbaum C."/>
            <person name="Birren B."/>
        </authorList>
    </citation>
    <scope>NUCLEOTIDE SEQUENCE [LARGE SCALE GENOMIC DNA]</scope>
    <source>
        <strain evidence="1 2">CAMP/Malaysia</strain>
    </source>
</reference>
<name>A0A024X3H8_PLAFC</name>
<evidence type="ECO:0000313" key="2">
    <source>
        <dbReference type="Proteomes" id="UP000030694"/>
    </source>
</evidence>
<protein>
    <submittedName>
        <fullName evidence="1">Uncharacterized protein</fullName>
    </submittedName>
</protein>